<proteinExistence type="predicted"/>
<dbReference type="AlphaFoldDB" id="A0A2P2PRF5"/>
<name>A0A2P2PRF5_RHIMU</name>
<protein>
    <submittedName>
        <fullName evidence="1">Uncharacterized protein</fullName>
    </submittedName>
</protein>
<organism evidence="1">
    <name type="scientific">Rhizophora mucronata</name>
    <name type="common">Asiatic mangrove</name>
    <dbReference type="NCBI Taxonomy" id="61149"/>
    <lineage>
        <taxon>Eukaryota</taxon>
        <taxon>Viridiplantae</taxon>
        <taxon>Streptophyta</taxon>
        <taxon>Embryophyta</taxon>
        <taxon>Tracheophyta</taxon>
        <taxon>Spermatophyta</taxon>
        <taxon>Magnoliopsida</taxon>
        <taxon>eudicotyledons</taxon>
        <taxon>Gunneridae</taxon>
        <taxon>Pentapetalae</taxon>
        <taxon>rosids</taxon>
        <taxon>fabids</taxon>
        <taxon>Malpighiales</taxon>
        <taxon>Rhizophoraceae</taxon>
        <taxon>Rhizophora</taxon>
    </lineage>
</organism>
<evidence type="ECO:0000313" key="1">
    <source>
        <dbReference type="EMBL" id="MBX57302.1"/>
    </source>
</evidence>
<sequence>MKWMKKRGISKNIFLPTEFLSFLLPVSYRLH</sequence>
<reference evidence="1" key="1">
    <citation type="submission" date="2018-02" db="EMBL/GenBank/DDBJ databases">
        <title>Rhizophora mucronata_Transcriptome.</title>
        <authorList>
            <person name="Meera S.P."/>
            <person name="Sreeshan A."/>
            <person name="Augustine A."/>
        </authorList>
    </citation>
    <scope>NUCLEOTIDE SEQUENCE</scope>
    <source>
        <tissue evidence="1">Leaf</tissue>
    </source>
</reference>
<accession>A0A2P2PRF5</accession>
<dbReference type="EMBL" id="GGEC01076818">
    <property type="protein sequence ID" value="MBX57302.1"/>
    <property type="molecule type" value="Transcribed_RNA"/>
</dbReference>